<dbReference type="InterPro" id="IPR005358">
    <property type="entry name" value="Puta_zinc/iron-chelating_dom"/>
</dbReference>
<dbReference type="AlphaFoldDB" id="A0A1M5W8Y1"/>
<evidence type="ECO:0000313" key="1">
    <source>
        <dbReference type="EMBL" id="SHH83927.1"/>
    </source>
</evidence>
<gene>
    <name evidence="1" type="ORF">SAMN02745124_02161</name>
</gene>
<dbReference type="Proteomes" id="UP000184139">
    <property type="component" value="Unassembled WGS sequence"/>
</dbReference>
<dbReference type="STRING" id="1121409.SAMN02745124_02161"/>
<sequence length="215" mass="24469">MEEQQQHCLRCGTCCVSGGPALHPEDRHLVLDGHLPTAQLITIRKGELAHNPLSDTVQPVRGELVKISGVGREWSCFYFDPEQKGCTIYEMRPQACKALRCWDTTEIEELMETDTIGRLDLLADDDPLRPFVLEHERLFPCPDMQALLDHGPGDRAAELERLVNEEIAYRTRVVEDFDLTLGEELFYFGRPLFHLLVSIGAEVVEVEGRLIITWK</sequence>
<proteinExistence type="predicted"/>
<evidence type="ECO:0000313" key="2">
    <source>
        <dbReference type="Proteomes" id="UP000184139"/>
    </source>
</evidence>
<accession>A0A1M5W8Y1</accession>
<protein>
    <submittedName>
        <fullName evidence="1">Putative zinc-or iron-chelating domain-containing protein</fullName>
    </submittedName>
</protein>
<dbReference type="EMBL" id="FQXS01000011">
    <property type="protein sequence ID" value="SHH83927.1"/>
    <property type="molecule type" value="Genomic_DNA"/>
</dbReference>
<reference evidence="1 2" key="1">
    <citation type="submission" date="2016-11" db="EMBL/GenBank/DDBJ databases">
        <authorList>
            <person name="Jaros S."/>
            <person name="Januszkiewicz K."/>
            <person name="Wedrychowicz H."/>
        </authorList>
    </citation>
    <scope>NUCLEOTIDE SEQUENCE [LARGE SCALE GENOMIC DNA]</scope>
    <source>
        <strain evidence="1 2">DSM 9705</strain>
    </source>
</reference>
<dbReference type="OrthoDB" id="9780934at2"/>
<dbReference type="RefSeq" id="WP_073375907.1">
    <property type="nucleotide sequence ID" value="NZ_FQXS01000011.1"/>
</dbReference>
<organism evidence="1 2">
    <name type="scientific">Desulfofustis glycolicus DSM 9705</name>
    <dbReference type="NCBI Taxonomy" id="1121409"/>
    <lineage>
        <taxon>Bacteria</taxon>
        <taxon>Pseudomonadati</taxon>
        <taxon>Thermodesulfobacteriota</taxon>
        <taxon>Desulfobulbia</taxon>
        <taxon>Desulfobulbales</taxon>
        <taxon>Desulfocapsaceae</taxon>
        <taxon>Desulfofustis</taxon>
    </lineage>
</organism>
<name>A0A1M5W8Y1_9BACT</name>
<dbReference type="Pfam" id="PF03692">
    <property type="entry name" value="CxxCxxCC"/>
    <property type="match status" value="1"/>
</dbReference>
<keyword evidence="2" id="KW-1185">Reference proteome</keyword>